<proteinExistence type="predicted"/>
<accession>A0A6H5G4N5</accession>
<protein>
    <submittedName>
        <fullName evidence="2">Uncharacterized protein</fullName>
    </submittedName>
</protein>
<evidence type="ECO:0000256" key="1">
    <source>
        <dbReference type="SAM" id="MobiDB-lite"/>
    </source>
</evidence>
<feature type="region of interest" description="Disordered" evidence="1">
    <location>
        <begin position="241"/>
        <end position="264"/>
    </location>
</feature>
<dbReference type="Proteomes" id="UP000479000">
    <property type="component" value="Unassembled WGS sequence"/>
</dbReference>
<evidence type="ECO:0000313" key="3">
    <source>
        <dbReference type="Proteomes" id="UP000479000"/>
    </source>
</evidence>
<feature type="compositionally biased region" description="Basic and acidic residues" evidence="1">
    <location>
        <begin position="252"/>
        <end position="264"/>
    </location>
</feature>
<sequence>MNDQTQLRPSGFWIRVIKRGTIGHSAPIQGTQFREASLENASTPIRANQSTASKENLYINSISKFRFIASTSTSAAIFVDSSQDFLTIRKLGSPSPRRLDTPGKYQPLKYRPRSSSSPSERTRRRARLRSPSIEVVGTNLRARFWEVEEIKPKLCRRSPENEECEKHFSTTHYRLDSGRIVRKRIFLCIKCYKLKAKPWTPLMGNLPKYRLEGGRPFIHTGVDFAGPFAMRESLRRKAPVSKGTAIPYTSDTGHEKNKTILKDNRGGGLPLKRCYQ</sequence>
<dbReference type="OrthoDB" id="5984724at2759"/>
<name>A0A6H5G4N5_9HEMI</name>
<feature type="region of interest" description="Disordered" evidence="1">
    <location>
        <begin position="91"/>
        <end position="128"/>
    </location>
</feature>
<evidence type="ECO:0000313" key="2">
    <source>
        <dbReference type="EMBL" id="CAA9997777.1"/>
    </source>
</evidence>
<reference evidence="2 3" key="1">
    <citation type="submission" date="2020-02" db="EMBL/GenBank/DDBJ databases">
        <authorList>
            <person name="Ferguson B K."/>
        </authorList>
    </citation>
    <scope>NUCLEOTIDE SEQUENCE [LARGE SCALE GENOMIC DNA]</scope>
</reference>
<keyword evidence="3" id="KW-1185">Reference proteome</keyword>
<dbReference type="EMBL" id="CADCXU010005932">
    <property type="protein sequence ID" value="CAA9997777.1"/>
    <property type="molecule type" value="Genomic_DNA"/>
</dbReference>
<gene>
    <name evidence="2" type="ORF">NTEN_LOCUS4071</name>
</gene>
<organism evidence="2 3">
    <name type="scientific">Nesidiocoris tenuis</name>
    <dbReference type="NCBI Taxonomy" id="355587"/>
    <lineage>
        <taxon>Eukaryota</taxon>
        <taxon>Metazoa</taxon>
        <taxon>Ecdysozoa</taxon>
        <taxon>Arthropoda</taxon>
        <taxon>Hexapoda</taxon>
        <taxon>Insecta</taxon>
        <taxon>Pterygota</taxon>
        <taxon>Neoptera</taxon>
        <taxon>Paraneoptera</taxon>
        <taxon>Hemiptera</taxon>
        <taxon>Heteroptera</taxon>
        <taxon>Panheteroptera</taxon>
        <taxon>Cimicomorpha</taxon>
        <taxon>Miridae</taxon>
        <taxon>Dicyphina</taxon>
        <taxon>Nesidiocoris</taxon>
    </lineage>
</organism>
<dbReference type="AlphaFoldDB" id="A0A6H5G4N5"/>